<evidence type="ECO:0000313" key="5">
    <source>
        <dbReference type="Proteomes" id="UP000178964"/>
    </source>
</evidence>
<dbReference type="Gene3D" id="3.10.50.10">
    <property type="match status" value="1"/>
</dbReference>
<comment type="caution">
    <text evidence="4">The sequence shown here is derived from an EMBL/GenBank/DDBJ whole genome shotgun (WGS) entry which is preliminary data.</text>
</comment>
<dbReference type="Proteomes" id="UP000178964">
    <property type="component" value="Unassembled WGS sequence"/>
</dbReference>
<dbReference type="PROSITE" id="PS51910">
    <property type="entry name" value="GH18_2"/>
    <property type="match status" value="1"/>
</dbReference>
<accession>A0A1F4VQE4</accession>
<evidence type="ECO:0000313" key="4">
    <source>
        <dbReference type="EMBL" id="OGC59426.1"/>
    </source>
</evidence>
<gene>
    <name evidence="4" type="ORF">A3A70_01480</name>
</gene>
<proteinExistence type="predicted"/>
<dbReference type="AlphaFoldDB" id="A0A1F4VQE4"/>
<evidence type="ECO:0000256" key="2">
    <source>
        <dbReference type="ARBA" id="ARBA00023295"/>
    </source>
</evidence>
<sequence>MNEFVKYVVAEVHSQVPNSKVLVSTYANAAYRQRLHDVHTLSGLADSIIIMAYDFYPLEGETAGPIAPLGGAPVKFRYDLTMMLDDYLKVAPAEKLIMGVPFYAHSWVTESEDFASPRVIGSDLVGYSKVLFVKSCSEHSQNTEESRKFDLEAQSPWFSYRDPDTGSFRQCYYEDQQSITAKANLARSNGLKGVSVWAMGLEGNDTFLWDALNK</sequence>
<dbReference type="InterPro" id="IPR051887">
    <property type="entry name" value="GH18_Domain-Containing"/>
</dbReference>
<name>A0A1F4VQE4_UNCKA</name>
<keyword evidence="2" id="KW-0326">Glycosidase</keyword>
<evidence type="ECO:0000256" key="1">
    <source>
        <dbReference type="ARBA" id="ARBA00022801"/>
    </source>
</evidence>
<dbReference type="EMBL" id="MEVK01000016">
    <property type="protein sequence ID" value="OGC59426.1"/>
    <property type="molecule type" value="Genomic_DNA"/>
</dbReference>
<reference evidence="4 5" key="1">
    <citation type="journal article" date="2016" name="Nat. Commun.">
        <title>Thousands of microbial genomes shed light on interconnected biogeochemical processes in an aquifer system.</title>
        <authorList>
            <person name="Anantharaman K."/>
            <person name="Brown C.T."/>
            <person name="Hug L.A."/>
            <person name="Sharon I."/>
            <person name="Castelle C.J."/>
            <person name="Probst A.J."/>
            <person name="Thomas B.C."/>
            <person name="Singh A."/>
            <person name="Wilkins M.J."/>
            <person name="Karaoz U."/>
            <person name="Brodie E.L."/>
            <person name="Williams K.H."/>
            <person name="Hubbard S.S."/>
            <person name="Banfield J.F."/>
        </authorList>
    </citation>
    <scope>NUCLEOTIDE SEQUENCE [LARGE SCALE GENOMIC DNA]</scope>
</reference>
<dbReference type="PANTHER" id="PTHR46290:SF1">
    <property type="entry name" value="DI-N-ACETYLCHITOBIASE"/>
    <property type="match status" value="1"/>
</dbReference>
<dbReference type="InterPro" id="IPR001223">
    <property type="entry name" value="Glyco_hydro18_cat"/>
</dbReference>
<protein>
    <recommendedName>
        <fullName evidence="3">GH18 domain-containing protein</fullName>
    </recommendedName>
</protein>
<dbReference type="PANTHER" id="PTHR46290">
    <property type="entry name" value="DI-N-ACETYLCHITOBIASE"/>
    <property type="match status" value="1"/>
</dbReference>
<dbReference type="GO" id="GO:0016798">
    <property type="term" value="F:hydrolase activity, acting on glycosyl bonds"/>
    <property type="evidence" value="ECO:0007669"/>
    <property type="project" value="UniProtKB-KW"/>
</dbReference>
<dbReference type="InterPro" id="IPR017853">
    <property type="entry name" value="GH"/>
</dbReference>
<dbReference type="Gene3D" id="3.20.20.80">
    <property type="entry name" value="Glycosidases"/>
    <property type="match status" value="1"/>
</dbReference>
<dbReference type="GO" id="GO:0009313">
    <property type="term" value="P:oligosaccharide catabolic process"/>
    <property type="evidence" value="ECO:0007669"/>
    <property type="project" value="TreeGrafter"/>
</dbReference>
<organism evidence="4 5">
    <name type="scientific">candidate division WWE3 bacterium RIFCSPLOWO2_01_FULL_42_11</name>
    <dbReference type="NCBI Taxonomy" id="1802627"/>
    <lineage>
        <taxon>Bacteria</taxon>
        <taxon>Katanobacteria</taxon>
    </lineage>
</organism>
<dbReference type="InterPro" id="IPR029070">
    <property type="entry name" value="Chitinase_insertion_sf"/>
</dbReference>
<keyword evidence="1" id="KW-0378">Hydrolase</keyword>
<feature type="domain" description="GH18" evidence="3">
    <location>
        <begin position="1"/>
        <end position="214"/>
    </location>
</feature>
<dbReference type="SUPFAM" id="SSF51445">
    <property type="entry name" value="(Trans)glycosidases"/>
    <property type="match status" value="1"/>
</dbReference>
<evidence type="ECO:0000259" key="3">
    <source>
        <dbReference type="PROSITE" id="PS51910"/>
    </source>
</evidence>
<dbReference type="Pfam" id="PF00704">
    <property type="entry name" value="Glyco_hydro_18"/>
    <property type="match status" value="1"/>
</dbReference>